<comment type="catalytic activity">
    <reaction evidence="1">
        <text>ATP + protein L-histidine = ADP + protein N-phospho-L-histidine.</text>
        <dbReference type="EC" id="2.7.13.3"/>
    </reaction>
</comment>
<evidence type="ECO:0000256" key="6">
    <source>
        <dbReference type="ARBA" id="ARBA00022692"/>
    </source>
</evidence>
<evidence type="ECO:0000256" key="11">
    <source>
        <dbReference type="SAM" id="Phobius"/>
    </source>
</evidence>
<dbReference type="SMART" id="SM00387">
    <property type="entry name" value="HATPase_c"/>
    <property type="match status" value="1"/>
</dbReference>
<dbReference type="InterPro" id="IPR004358">
    <property type="entry name" value="Sig_transdc_His_kin-like_C"/>
</dbReference>
<dbReference type="EC" id="2.7.13.3" evidence="3"/>
<protein>
    <recommendedName>
        <fullName evidence="3">histidine kinase</fullName>
        <ecNumber evidence="3">2.7.13.3</ecNumber>
    </recommendedName>
</protein>
<dbReference type="SUPFAM" id="SSF47384">
    <property type="entry name" value="Homodimeric domain of signal transducing histidine kinase"/>
    <property type="match status" value="1"/>
</dbReference>
<comment type="subcellular location">
    <subcellularLocation>
        <location evidence="2">Membrane</location>
    </subcellularLocation>
</comment>
<keyword evidence="5" id="KW-0808">Transferase</keyword>
<evidence type="ECO:0000313" key="15">
    <source>
        <dbReference type="Proteomes" id="UP001168613"/>
    </source>
</evidence>
<proteinExistence type="predicted"/>
<dbReference type="CDD" id="cd00082">
    <property type="entry name" value="HisKA"/>
    <property type="match status" value="1"/>
</dbReference>
<evidence type="ECO:0000259" key="13">
    <source>
        <dbReference type="PROSITE" id="PS50885"/>
    </source>
</evidence>
<evidence type="ECO:0000313" key="14">
    <source>
        <dbReference type="EMBL" id="MDN4121331.1"/>
    </source>
</evidence>
<name>A0ABT8EJ57_9BURK</name>
<feature type="domain" description="HAMP" evidence="13">
    <location>
        <begin position="184"/>
        <end position="236"/>
    </location>
</feature>
<dbReference type="Gene3D" id="3.30.565.10">
    <property type="entry name" value="Histidine kinase-like ATPase, C-terminal domain"/>
    <property type="match status" value="1"/>
</dbReference>
<dbReference type="InterPro" id="IPR003594">
    <property type="entry name" value="HATPase_dom"/>
</dbReference>
<evidence type="ECO:0000256" key="8">
    <source>
        <dbReference type="ARBA" id="ARBA00022989"/>
    </source>
</evidence>
<feature type="transmembrane region" description="Helical" evidence="11">
    <location>
        <begin position="20"/>
        <end position="43"/>
    </location>
</feature>
<dbReference type="PANTHER" id="PTHR45436">
    <property type="entry name" value="SENSOR HISTIDINE KINASE YKOH"/>
    <property type="match status" value="1"/>
</dbReference>
<keyword evidence="7 14" id="KW-0418">Kinase</keyword>
<evidence type="ECO:0000256" key="1">
    <source>
        <dbReference type="ARBA" id="ARBA00000085"/>
    </source>
</evidence>
<evidence type="ECO:0000256" key="4">
    <source>
        <dbReference type="ARBA" id="ARBA00022553"/>
    </source>
</evidence>
<keyword evidence="10 11" id="KW-0472">Membrane</keyword>
<keyword evidence="6 11" id="KW-0812">Transmembrane</keyword>
<keyword evidence="9" id="KW-0902">Two-component regulatory system</keyword>
<gene>
    <name evidence="14" type="ORF">LMS43_08525</name>
</gene>
<dbReference type="EMBL" id="JAJHNU010000002">
    <property type="protein sequence ID" value="MDN4121331.1"/>
    <property type="molecule type" value="Genomic_DNA"/>
</dbReference>
<dbReference type="PRINTS" id="PR00344">
    <property type="entry name" value="BCTRLSENSOR"/>
</dbReference>
<dbReference type="SUPFAM" id="SSF55874">
    <property type="entry name" value="ATPase domain of HSP90 chaperone/DNA topoisomerase II/histidine kinase"/>
    <property type="match status" value="1"/>
</dbReference>
<organism evidence="14 15">
    <name type="scientific">Alcaligenes endophyticus</name>
    <dbReference type="NCBI Taxonomy" id="1929088"/>
    <lineage>
        <taxon>Bacteria</taxon>
        <taxon>Pseudomonadati</taxon>
        <taxon>Pseudomonadota</taxon>
        <taxon>Betaproteobacteria</taxon>
        <taxon>Burkholderiales</taxon>
        <taxon>Alcaligenaceae</taxon>
        <taxon>Alcaligenes</taxon>
    </lineage>
</organism>
<evidence type="ECO:0000256" key="10">
    <source>
        <dbReference type="ARBA" id="ARBA00023136"/>
    </source>
</evidence>
<dbReference type="InterPro" id="IPR050428">
    <property type="entry name" value="TCS_sensor_his_kinase"/>
</dbReference>
<dbReference type="InterPro" id="IPR003660">
    <property type="entry name" value="HAMP_dom"/>
</dbReference>
<reference evidence="14" key="1">
    <citation type="submission" date="2021-11" db="EMBL/GenBank/DDBJ databases">
        <title>Draft genome sequence of Alcaligenes endophyticus type strain CCUG 75668T.</title>
        <authorList>
            <person name="Salva-Serra F."/>
            <person name="Duran R.E."/>
            <person name="Seeger M."/>
            <person name="Moore E.R.B."/>
            <person name="Jaen-Luchoro D."/>
        </authorList>
    </citation>
    <scope>NUCLEOTIDE SEQUENCE</scope>
    <source>
        <strain evidence="14">CCUG 75668</strain>
    </source>
</reference>
<dbReference type="Pfam" id="PF02518">
    <property type="entry name" value="HATPase_c"/>
    <property type="match status" value="1"/>
</dbReference>
<evidence type="ECO:0000256" key="3">
    <source>
        <dbReference type="ARBA" id="ARBA00012438"/>
    </source>
</evidence>
<dbReference type="RefSeq" id="WP_266124012.1">
    <property type="nucleotide sequence ID" value="NZ_JAJHNU010000002.1"/>
</dbReference>
<dbReference type="InterPro" id="IPR005467">
    <property type="entry name" value="His_kinase_dom"/>
</dbReference>
<evidence type="ECO:0000256" key="5">
    <source>
        <dbReference type="ARBA" id="ARBA00022679"/>
    </source>
</evidence>
<feature type="domain" description="Histidine kinase" evidence="12">
    <location>
        <begin position="244"/>
        <end position="452"/>
    </location>
</feature>
<feature type="transmembrane region" description="Helical" evidence="11">
    <location>
        <begin position="159"/>
        <end position="182"/>
    </location>
</feature>
<sequence length="452" mass="50063">MIERIKRLWDSTSFRLTLNYSALAIFTTLFLIGFFYVQVFGALRSEYIRQVNSTMQRLSIAYERGGREGVLRITELIFSDRVDSGQEVFLFLDEQGKVLAGNLREVPDISTIKNNQIQKLPIKYGSKWTDGQVRVSYLPGGETLIVGQELGRLADLNMLIARVLLASLILALVLVILGAYVFSNELRVRVGRIRTLTDQVGKGHISKRIQAPSNDVFGLIHDDINRMLDKIESLMKGVRHVSDTVAHNIRTPLTRVIGRLREAEHVPDTPVMVQDAHQGAITELESLSVLLGKLLQISELDAGVSRKQFKACRLGLIAHDVYELYLPFSEEKGLLLHANVDPTVCLQGDSDLLASALANLLENALKFAQSSVTIEVKYSPSGQACLSVTDDGPGVAESEYPNLGQYFYRLDTHHLGSGLGLTSVKSIVQVHGGQLIFTNNQPGLQVTMVLPR</sequence>
<dbReference type="SMART" id="SM00388">
    <property type="entry name" value="HisKA"/>
    <property type="match status" value="1"/>
</dbReference>
<evidence type="ECO:0000256" key="2">
    <source>
        <dbReference type="ARBA" id="ARBA00004370"/>
    </source>
</evidence>
<keyword evidence="15" id="KW-1185">Reference proteome</keyword>
<dbReference type="Proteomes" id="UP001168613">
    <property type="component" value="Unassembled WGS sequence"/>
</dbReference>
<keyword evidence="8 11" id="KW-1133">Transmembrane helix</keyword>
<comment type="caution">
    <text evidence="14">The sequence shown here is derived from an EMBL/GenBank/DDBJ whole genome shotgun (WGS) entry which is preliminary data.</text>
</comment>
<dbReference type="InterPro" id="IPR036097">
    <property type="entry name" value="HisK_dim/P_sf"/>
</dbReference>
<evidence type="ECO:0000259" key="12">
    <source>
        <dbReference type="PROSITE" id="PS50109"/>
    </source>
</evidence>
<dbReference type="InterPro" id="IPR003661">
    <property type="entry name" value="HisK_dim/P_dom"/>
</dbReference>
<keyword evidence="4" id="KW-0597">Phosphoprotein</keyword>
<dbReference type="PANTHER" id="PTHR45436:SF8">
    <property type="entry name" value="HISTIDINE KINASE"/>
    <property type="match status" value="1"/>
</dbReference>
<dbReference type="Gene3D" id="1.10.287.130">
    <property type="match status" value="1"/>
</dbReference>
<evidence type="ECO:0000256" key="9">
    <source>
        <dbReference type="ARBA" id="ARBA00023012"/>
    </source>
</evidence>
<evidence type="ECO:0000256" key="7">
    <source>
        <dbReference type="ARBA" id="ARBA00022777"/>
    </source>
</evidence>
<dbReference type="GO" id="GO:0016301">
    <property type="term" value="F:kinase activity"/>
    <property type="evidence" value="ECO:0007669"/>
    <property type="project" value="UniProtKB-KW"/>
</dbReference>
<accession>A0ABT8EJ57</accession>
<dbReference type="InterPro" id="IPR036890">
    <property type="entry name" value="HATPase_C_sf"/>
</dbReference>
<dbReference type="PROSITE" id="PS50109">
    <property type="entry name" value="HIS_KIN"/>
    <property type="match status" value="1"/>
</dbReference>
<dbReference type="PROSITE" id="PS50885">
    <property type="entry name" value="HAMP"/>
    <property type="match status" value="1"/>
</dbReference>